<feature type="transmembrane region" description="Helical" evidence="7">
    <location>
        <begin position="21"/>
        <end position="43"/>
    </location>
</feature>
<dbReference type="EMBL" id="BRXR01000001">
    <property type="protein sequence ID" value="GLC32541.1"/>
    <property type="molecule type" value="Genomic_DNA"/>
</dbReference>
<dbReference type="Pfam" id="PF01554">
    <property type="entry name" value="MatE"/>
    <property type="match status" value="2"/>
</dbReference>
<feature type="transmembrane region" description="Helical" evidence="7">
    <location>
        <begin position="182"/>
        <end position="202"/>
    </location>
</feature>
<dbReference type="Proteomes" id="UP001208567">
    <property type="component" value="Unassembled WGS sequence"/>
</dbReference>
<dbReference type="PANTHER" id="PTHR43549:SF2">
    <property type="entry name" value="MULTIDRUG RESISTANCE PROTEIN NORM-RELATED"/>
    <property type="match status" value="1"/>
</dbReference>
<feature type="transmembrane region" description="Helical" evidence="7">
    <location>
        <begin position="246"/>
        <end position="267"/>
    </location>
</feature>
<dbReference type="NCBIfam" id="TIGR00797">
    <property type="entry name" value="matE"/>
    <property type="match status" value="1"/>
</dbReference>
<feature type="transmembrane region" description="Helical" evidence="7">
    <location>
        <begin position="287"/>
        <end position="307"/>
    </location>
</feature>
<evidence type="ECO:0000256" key="1">
    <source>
        <dbReference type="ARBA" id="ARBA00004651"/>
    </source>
</evidence>
<evidence type="ECO:0000256" key="3">
    <source>
        <dbReference type="ARBA" id="ARBA00022475"/>
    </source>
</evidence>
<feature type="transmembrane region" description="Helical" evidence="7">
    <location>
        <begin position="429"/>
        <end position="447"/>
    </location>
</feature>
<evidence type="ECO:0000313" key="8">
    <source>
        <dbReference type="EMBL" id="GLC32541.1"/>
    </source>
</evidence>
<dbReference type="PIRSF" id="PIRSF006603">
    <property type="entry name" value="DinF"/>
    <property type="match status" value="1"/>
</dbReference>
<dbReference type="InterPro" id="IPR052031">
    <property type="entry name" value="Membrane_Transporter-Flippase"/>
</dbReference>
<feature type="transmembrane region" description="Helical" evidence="7">
    <location>
        <begin position="107"/>
        <end position="129"/>
    </location>
</feature>
<gene>
    <name evidence="8" type="ORF">bsdE14_39510</name>
</gene>
<keyword evidence="4 7" id="KW-0812">Transmembrane</keyword>
<evidence type="ECO:0000313" key="9">
    <source>
        <dbReference type="Proteomes" id="UP001208567"/>
    </source>
</evidence>
<feature type="transmembrane region" description="Helical" evidence="7">
    <location>
        <begin position="368"/>
        <end position="389"/>
    </location>
</feature>
<keyword evidence="3" id="KW-1003">Cell membrane</keyword>
<evidence type="ECO:0000256" key="7">
    <source>
        <dbReference type="SAM" id="Phobius"/>
    </source>
</evidence>
<feature type="transmembrane region" description="Helical" evidence="7">
    <location>
        <begin position="208"/>
        <end position="225"/>
    </location>
</feature>
<feature type="transmembrane region" description="Helical" evidence="7">
    <location>
        <begin position="328"/>
        <end position="348"/>
    </location>
</feature>
<accession>A0ABQ5NBS0</accession>
<evidence type="ECO:0000256" key="6">
    <source>
        <dbReference type="ARBA" id="ARBA00023136"/>
    </source>
</evidence>
<name>A0ABQ5NBS0_9CLOT</name>
<dbReference type="InterPro" id="IPR048279">
    <property type="entry name" value="MdtK-like"/>
</dbReference>
<feature type="transmembrane region" description="Helical" evidence="7">
    <location>
        <begin position="401"/>
        <end position="423"/>
    </location>
</feature>
<dbReference type="PANTHER" id="PTHR43549">
    <property type="entry name" value="MULTIDRUG RESISTANCE PROTEIN YPNP-RELATED"/>
    <property type="match status" value="1"/>
</dbReference>
<protein>
    <submittedName>
        <fullName evidence="8">MATE family efflux transporter</fullName>
    </submittedName>
</protein>
<evidence type="ECO:0000256" key="5">
    <source>
        <dbReference type="ARBA" id="ARBA00022989"/>
    </source>
</evidence>
<reference evidence="8 9" key="1">
    <citation type="journal article" date="2024" name="Int. J. Syst. Evol. Microbiol.">
        <title>Clostridium omnivorum sp. nov., isolated from anoxic soil under the treatment of reductive soil disinfestation.</title>
        <authorList>
            <person name="Ueki A."/>
            <person name="Tonouchi A."/>
            <person name="Kaku N."/>
            <person name="Honma S."/>
            <person name="Ueki K."/>
        </authorList>
    </citation>
    <scope>NUCLEOTIDE SEQUENCE [LARGE SCALE GENOMIC DNA]</scope>
    <source>
        <strain evidence="8 9">E14</strain>
    </source>
</reference>
<evidence type="ECO:0000256" key="2">
    <source>
        <dbReference type="ARBA" id="ARBA00022448"/>
    </source>
</evidence>
<dbReference type="InterPro" id="IPR002528">
    <property type="entry name" value="MATE_fam"/>
</dbReference>
<sequence length="470" mass="51571">MNMSFLRQNTEERRELILNGPILPTLFLLSVPTLMMGLVQSIMPVMDGIFINNIVGTIGAGAITYSGPIINMAIAISQGLSVAAMAMIGQMNGKGDFKKAKHVSTQVVVFAFLLGIIMAPLLYLLAFPISSRVDSQISHDVFLYLSLNSFVLPFLFLESIYNSIKNANGKPEATFIRMVLMLILKLIFNVLFIVVFHFGLIGSVMSSFASNLLICIWMFYELFVMKGEDKLILKGFKFDFKILSKLIKIGIPSIISSLMLSLGFFLINNEIEKYGPIVLTGQGIAGSITSVCFILPSAFGSSVTTMVSMNVGAGQGDKARKSCMQGCIVSAITAALLIAIVVPLSSHLTVLFTSEPNVLEIANKSLHIYTYSVIGFGICMVQQGAFIGLGRTGIPLIMGFLRIWLLRYIFILTTEHILGFYSVFWGNLFSNYMAAIITTVLIMRIKWVSSIAQKEDKSNNSLKELTSKIG</sequence>
<keyword evidence="5 7" id="KW-1133">Transmembrane helix</keyword>
<comment type="caution">
    <text evidence="8">The sequence shown here is derived from an EMBL/GenBank/DDBJ whole genome shotgun (WGS) entry which is preliminary data.</text>
</comment>
<evidence type="ECO:0000256" key="4">
    <source>
        <dbReference type="ARBA" id="ARBA00022692"/>
    </source>
</evidence>
<feature type="transmembrane region" description="Helical" evidence="7">
    <location>
        <begin position="141"/>
        <end position="161"/>
    </location>
</feature>
<proteinExistence type="predicted"/>
<organism evidence="8 9">
    <name type="scientific">Clostridium omnivorum</name>
    <dbReference type="NCBI Taxonomy" id="1604902"/>
    <lineage>
        <taxon>Bacteria</taxon>
        <taxon>Bacillati</taxon>
        <taxon>Bacillota</taxon>
        <taxon>Clostridia</taxon>
        <taxon>Eubacteriales</taxon>
        <taxon>Clostridiaceae</taxon>
        <taxon>Clostridium</taxon>
    </lineage>
</organism>
<comment type="subcellular location">
    <subcellularLocation>
        <location evidence="1">Cell membrane</location>
        <topology evidence="1">Multi-pass membrane protein</topology>
    </subcellularLocation>
</comment>
<keyword evidence="9" id="KW-1185">Reference proteome</keyword>
<feature type="transmembrane region" description="Helical" evidence="7">
    <location>
        <begin position="63"/>
        <end position="86"/>
    </location>
</feature>
<dbReference type="CDD" id="cd13138">
    <property type="entry name" value="MATE_yoeA_like"/>
    <property type="match status" value="1"/>
</dbReference>
<keyword evidence="2" id="KW-0813">Transport</keyword>
<keyword evidence="6 7" id="KW-0472">Membrane</keyword>